<dbReference type="STRING" id="453304.ATC03_18130"/>
<dbReference type="GO" id="GO:0071111">
    <property type="term" value="F:cyclic-guanylate-specific phosphodiesterase activity"/>
    <property type="evidence" value="ECO:0007669"/>
    <property type="project" value="InterPro"/>
</dbReference>
<evidence type="ECO:0000259" key="1">
    <source>
        <dbReference type="PROSITE" id="PS50883"/>
    </source>
</evidence>
<dbReference type="OrthoDB" id="23692at2"/>
<dbReference type="SUPFAM" id="SSF141868">
    <property type="entry name" value="EAL domain-like"/>
    <property type="match status" value="1"/>
</dbReference>
<dbReference type="AlphaFoldDB" id="A0A191WJD9"/>
<dbReference type="CDD" id="cd01948">
    <property type="entry name" value="EAL"/>
    <property type="match status" value="1"/>
</dbReference>
<dbReference type="KEGG" id="agy:ATC03_18130"/>
<feature type="domain" description="EAL" evidence="1">
    <location>
        <begin position="10"/>
        <end position="259"/>
    </location>
</feature>
<dbReference type="Proteomes" id="UP000078437">
    <property type="component" value="Chromosome"/>
</dbReference>
<dbReference type="EMBL" id="CP013979">
    <property type="protein sequence ID" value="ANJ28332.1"/>
    <property type="molecule type" value="Genomic_DNA"/>
</dbReference>
<evidence type="ECO:0000313" key="3">
    <source>
        <dbReference type="Proteomes" id="UP000078437"/>
    </source>
</evidence>
<dbReference type="PROSITE" id="PS50883">
    <property type="entry name" value="EAL"/>
    <property type="match status" value="1"/>
</dbReference>
<reference evidence="2 3" key="1">
    <citation type="journal article" date="2016" name="Int. J. Syst. Evol. Microbiol.">
        <title>Agromyces aureus sp. nov., isolated from the rhizosphere of Salix caprea L. grown in a heavy-metal-contaminated soil.</title>
        <authorList>
            <person name="Corretto E."/>
            <person name="Antonielli L."/>
            <person name="Sessitsch A."/>
            <person name="Compant S."/>
            <person name="Gorfer M."/>
            <person name="Kuffner M."/>
            <person name="Brader G."/>
        </authorList>
    </citation>
    <scope>NUCLEOTIDE SEQUENCE [LARGE SCALE GENOMIC DNA]</scope>
    <source>
        <strain evidence="2 3">AR33</strain>
    </source>
</reference>
<dbReference type="PANTHER" id="PTHR33121:SF70">
    <property type="entry name" value="SIGNALING PROTEIN YKOW"/>
    <property type="match status" value="1"/>
</dbReference>
<reference evidence="3" key="2">
    <citation type="submission" date="2016-01" db="EMBL/GenBank/DDBJ databases">
        <title>Complete genome sequence of Agromyces aureus AR33T and comparison with related organisms.</title>
        <authorList>
            <person name="Corretto E."/>
            <person name="Antonielli L."/>
            <person name="Sessitsch A."/>
            <person name="Brader G."/>
        </authorList>
    </citation>
    <scope>NUCLEOTIDE SEQUENCE [LARGE SCALE GENOMIC DNA]</scope>
    <source>
        <strain evidence="3">AR33</strain>
    </source>
</reference>
<dbReference type="InterPro" id="IPR035919">
    <property type="entry name" value="EAL_sf"/>
</dbReference>
<name>A0A191WJD9_9MICO</name>
<dbReference type="SMART" id="SM00052">
    <property type="entry name" value="EAL"/>
    <property type="match status" value="1"/>
</dbReference>
<dbReference type="InterPro" id="IPR001633">
    <property type="entry name" value="EAL_dom"/>
</dbReference>
<proteinExistence type="predicted"/>
<accession>A0A191WJD9</accession>
<keyword evidence="3" id="KW-1185">Reference proteome</keyword>
<dbReference type="Pfam" id="PF00563">
    <property type="entry name" value="EAL"/>
    <property type="match status" value="1"/>
</dbReference>
<dbReference type="InterPro" id="IPR050706">
    <property type="entry name" value="Cyclic-di-GMP_PDE-like"/>
</dbReference>
<dbReference type="Gene3D" id="3.20.20.450">
    <property type="entry name" value="EAL domain"/>
    <property type="match status" value="1"/>
</dbReference>
<gene>
    <name evidence="2" type="ORF">ATC03_18130</name>
</gene>
<dbReference type="RefSeq" id="WP_067880244.1">
    <property type="nucleotide sequence ID" value="NZ_CP013979.1"/>
</dbReference>
<protein>
    <recommendedName>
        <fullName evidence="1">EAL domain-containing protein</fullName>
    </recommendedName>
</protein>
<dbReference type="PANTHER" id="PTHR33121">
    <property type="entry name" value="CYCLIC DI-GMP PHOSPHODIESTERASE PDEF"/>
    <property type="match status" value="1"/>
</dbReference>
<organism evidence="2 3">
    <name type="scientific">Agromyces aureus</name>
    <dbReference type="NCBI Taxonomy" id="453304"/>
    <lineage>
        <taxon>Bacteria</taxon>
        <taxon>Bacillati</taxon>
        <taxon>Actinomycetota</taxon>
        <taxon>Actinomycetes</taxon>
        <taxon>Micrococcales</taxon>
        <taxon>Microbacteriaceae</taxon>
        <taxon>Agromyces</taxon>
    </lineage>
</organism>
<sequence>MKDRASSTEPENSADQLRRAVRRGELVPYFQPQYDFASGQPVVFEALSRWMHPDRGLVMPDRFIDVAERTGLIAELGRTILEQAGRRVAEWHRRGRRIGLAVNVSPSQLRPEFASTMVEFVRALGLPDRTVTAEITETPALSETCEEVETMQALIDGGVGVSVDDFGAGFTSIEALRRMPFTEVKIDRSLMRNSTPGADALALEAVGVARSRHAIVVAEGIETAQDLDRARAWGCDRGQGFFFSPAVPADEVERLLATV</sequence>
<evidence type="ECO:0000313" key="2">
    <source>
        <dbReference type="EMBL" id="ANJ28332.1"/>
    </source>
</evidence>